<keyword evidence="7" id="KW-0408">Iron</keyword>
<keyword evidence="4" id="KW-0479">Metal-binding</keyword>
<protein>
    <submittedName>
        <fullName evidence="11">FAD-dependent oxidoreductase</fullName>
    </submittedName>
</protein>
<dbReference type="Gene3D" id="2.40.30.10">
    <property type="entry name" value="Translation factors"/>
    <property type="match status" value="1"/>
</dbReference>
<dbReference type="PANTHER" id="PTHR47354">
    <property type="entry name" value="NADH OXIDOREDUCTASE HCR"/>
    <property type="match status" value="1"/>
</dbReference>
<evidence type="ECO:0000256" key="3">
    <source>
        <dbReference type="ARBA" id="ARBA00022714"/>
    </source>
</evidence>
<keyword evidence="3" id="KW-0001">2Fe-2S</keyword>
<feature type="domain" description="FAD-binding FR-type" evidence="10">
    <location>
        <begin position="279"/>
        <end position="384"/>
    </location>
</feature>
<dbReference type="InterPro" id="IPR008333">
    <property type="entry name" value="Cbr1-like_FAD-bd_dom"/>
</dbReference>
<evidence type="ECO:0000313" key="12">
    <source>
        <dbReference type="Proteomes" id="UP001597347"/>
    </source>
</evidence>
<keyword evidence="5" id="KW-0274">FAD</keyword>
<keyword evidence="9" id="KW-0812">Transmembrane</keyword>
<dbReference type="InterPro" id="IPR050415">
    <property type="entry name" value="MRET"/>
</dbReference>
<keyword evidence="6" id="KW-0560">Oxidoreductase</keyword>
<evidence type="ECO:0000256" key="5">
    <source>
        <dbReference type="ARBA" id="ARBA00022827"/>
    </source>
</evidence>
<accession>A0ABW4LG21</accession>
<feature type="transmembrane region" description="Helical" evidence="9">
    <location>
        <begin position="238"/>
        <end position="258"/>
    </location>
</feature>
<dbReference type="InterPro" id="IPR039261">
    <property type="entry name" value="FNR_nucleotide-bd"/>
</dbReference>
<feature type="transmembrane region" description="Helical" evidence="9">
    <location>
        <begin position="23"/>
        <end position="43"/>
    </location>
</feature>
<keyword evidence="9" id="KW-0472">Membrane</keyword>
<evidence type="ECO:0000256" key="1">
    <source>
        <dbReference type="ARBA" id="ARBA00001974"/>
    </source>
</evidence>
<feature type="transmembrane region" description="Helical" evidence="9">
    <location>
        <begin position="151"/>
        <end position="169"/>
    </location>
</feature>
<keyword evidence="8" id="KW-0411">Iron-sulfur</keyword>
<gene>
    <name evidence="11" type="ORF">ACFSBI_09175</name>
</gene>
<proteinExistence type="predicted"/>
<comment type="caution">
    <text evidence="11">The sequence shown here is derived from an EMBL/GenBank/DDBJ whole genome shotgun (WGS) entry which is preliminary data.</text>
</comment>
<evidence type="ECO:0000256" key="9">
    <source>
        <dbReference type="SAM" id="Phobius"/>
    </source>
</evidence>
<keyword evidence="2" id="KW-0285">Flavoprotein</keyword>
<evidence type="ECO:0000256" key="4">
    <source>
        <dbReference type="ARBA" id="ARBA00022723"/>
    </source>
</evidence>
<dbReference type="SUPFAM" id="SSF52343">
    <property type="entry name" value="Ferredoxin reductase-like, C-terminal NADP-linked domain"/>
    <property type="match status" value="1"/>
</dbReference>
<dbReference type="Pfam" id="PF00970">
    <property type="entry name" value="FAD_binding_6"/>
    <property type="match status" value="1"/>
</dbReference>
<dbReference type="Gene3D" id="3.40.50.80">
    <property type="entry name" value="Nucleotide-binding domain of ferredoxin-NADP reductase (FNR) module"/>
    <property type="match status" value="1"/>
</dbReference>
<feature type="transmembrane region" description="Helical" evidence="9">
    <location>
        <begin position="176"/>
        <end position="201"/>
    </location>
</feature>
<name>A0ABW4LG21_9MICO</name>
<feature type="transmembrane region" description="Helical" evidence="9">
    <location>
        <begin position="207"/>
        <end position="226"/>
    </location>
</feature>
<feature type="transmembrane region" description="Helical" evidence="9">
    <location>
        <begin position="49"/>
        <end position="68"/>
    </location>
</feature>
<evidence type="ECO:0000256" key="8">
    <source>
        <dbReference type="ARBA" id="ARBA00023014"/>
    </source>
</evidence>
<dbReference type="Proteomes" id="UP001597347">
    <property type="component" value="Unassembled WGS sequence"/>
</dbReference>
<keyword evidence="12" id="KW-1185">Reference proteome</keyword>
<dbReference type="RefSeq" id="WP_377934209.1">
    <property type="nucleotide sequence ID" value="NZ_JBHUEA010000012.1"/>
</dbReference>
<evidence type="ECO:0000256" key="7">
    <source>
        <dbReference type="ARBA" id="ARBA00023004"/>
    </source>
</evidence>
<dbReference type="InterPro" id="IPR017938">
    <property type="entry name" value="Riboflavin_synthase-like_b-brl"/>
</dbReference>
<dbReference type="PANTHER" id="PTHR47354:SF6">
    <property type="entry name" value="NADH OXIDOREDUCTASE HCR"/>
    <property type="match status" value="1"/>
</dbReference>
<evidence type="ECO:0000256" key="6">
    <source>
        <dbReference type="ARBA" id="ARBA00023002"/>
    </source>
</evidence>
<evidence type="ECO:0000256" key="2">
    <source>
        <dbReference type="ARBA" id="ARBA00022630"/>
    </source>
</evidence>
<evidence type="ECO:0000259" key="10">
    <source>
        <dbReference type="PROSITE" id="PS51384"/>
    </source>
</evidence>
<dbReference type="InterPro" id="IPR017927">
    <property type="entry name" value="FAD-bd_FR_type"/>
</dbReference>
<reference evidence="12" key="1">
    <citation type="journal article" date="2019" name="Int. J. Syst. Evol. Microbiol.">
        <title>The Global Catalogue of Microorganisms (GCM) 10K type strain sequencing project: providing services to taxonomists for standard genome sequencing and annotation.</title>
        <authorList>
            <consortium name="The Broad Institute Genomics Platform"/>
            <consortium name="The Broad Institute Genome Sequencing Center for Infectious Disease"/>
            <person name="Wu L."/>
            <person name="Ma J."/>
        </authorList>
    </citation>
    <scope>NUCLEOTIDE SEQUENCE [LARGE SCALE GENOMIC DNA]</scope>
    <source>
        <strain evidence="12">CGMCC 1.12471</strain>
    </source>
</reference>
<dbReference type="EMBL" id="JBHUEA010000012">
    <property type="protein sequence ID" value="MFD1721720.1"/>
    <property type="molecule type" value="Genomic_DNA"/>
</dbReference>
<dbReference type="SUPFAM" id="SSF63380">
    <property type="entry name" value="Riboflavin synthase domain-like"/>
    <property type="match status" value="1"/>
</dbReference>
<sequence length="518" mass="52532">MSATAVAGGGVARADARLGAVPMVRLVLAALAVVALAALVGSATGLVPFPLPGMLAVLAVAVGVTWGTGRIAAVVVRSPAHDESALVTGLLLFLILPPSLEPGALGAAALVAAVATASKYLIRIGGRHVLNPAAAGLLLVGLTGLPVGAWWVGTPALLPVTAIAAVVIARRMRLLVPVGVLVVAGTACIAAASALAGFYPAEAARTALLSGPLVFLAGTMFTEPVTLPPRAGQRIAEALVVAVLLALPWAAPIHVGTLAPTPELALVVGNVLAAVLARPVAARLRLAGSRRLTPTAVEYAFTPDRPLGHRAGQYLELHLPHRGADRRGVRRSLTIVSPPDPEDGRVRVAVRTRPPGSTFKRALDALPVGAELRAVTVTGGFTLPDDRGAPLVLVASGIGLTPFVSQLAHGARQVAGGAPPRDVQLVVRVPAADEVAYLPELAATGVPVLLVAPDPAALPPLPEGWRAVRDVAEALDAVPGLAGRTALVSGSPRFVAEARALLRAAGARRVRTDAFAGY</sequence>
<evidence type="ECO:0000313" key="11">
    <source>
        <dbReference type="EMBL" id="MFD1721720.1"/>
    </source>
</evidence>
<dbReference type="PROSITE" id="PS51384">
    <property type="entry name" value="FAD_FR"/>
    <property type="match status" value="1"/>
</dbReference>
<dbReference type="CDD" id="cd00322">
    <property type="entry name" value="FNR_like"/>
    <property type="match status" value="1"/>
</dbReference>
<organism evidence="11 12">
    <name type="scientific">Amnibacterium endophyticum</name>
    <dbReference type="NCBI Taxonomy" id="2109337"/>
    <lineage>
        <taxon>Bacteria</taxon>
        <taxon>Bacillati</taxon>
        <taxon>Actinomycetota</taxon>
        <taxon>Actinomycetes</taxon>
        <taxon>Micrococcales</taxon>
        <taxon>Microbacteriaceae</taxon>
        <taxon>Amnibacterium</taxon>
    </lineage>
</organism>
<keyword evidence="9" id="KW-1133">Transmembrane helix</keyword>
<comment type="cofactor">
    <cofactor evidence="1">
        <name>FAD</name>
        <dbReference type="ChEBI" id="CHEBI:57692"/>
    </cofactor>
</comment>